<dbReference type="Pfam" id="PF15901">
    <property type="entry name" value="Sortilin_C"/>
    <property type="match status" value="2"/>
</dbReference>
<comment type="subcellular location">
    <subcellularLocation>
        <location evidence="1">Membrane</location>
    </subcellularLocation>
</comment>
<dbReference type="Pfam" id="PF15902">
    <property type="entry name" value="Sortilin-Vps10"/>
    <property type="match status" value="2"/>
</dbReference>
<evidence type="ECO:0000256" key="6">
    <source>
        <dbReference type="ARBA" id="ARBA00022989"/>
    </source>
</evidence>
<dbReference type="Proteomes" id="UP000623467">
    <property type="component" value="Unassembled WGS sequence"/>
</dbReference>
<dbReference type="PANTHER" id="PTHR12106:SF27">
    <property type="entry name" value="SORTILIN-RELATED RECEPTOR"/>
    <property type="match status" value="1"/>
</dbReference>
<keyword evidence="14" id="KW-1185">Reference proteome</keyword>
<dbReference type="GO" id="GO:0005794">
    <property type="term" value="C:Golgi apparatus"/>
    <property type="evidence" value="ECO:0007669"/>
    <property type="project" value="TreeGrafter"/>
</dbReference>
<dbReference type="Gene3D" id="2.130.10.10">
    <property type="entry name" value="YVTN repeat-like/Quinoprotein amine dehydrogenase"/>
    <property type="match status" value="2"/>
</dbReference>
<dbReference type="GO" id="GO:0006895">
    <property type="term" value="P:Golgi to endosome transport"/>
    <property type="evidence" value="ECO:0007669"/>
    <property type="project" value="TreeGrafter"/>
</dbReference>
<feature type="signal peptide" evidence="11">
    <location>
        <begin position="1"/>
        <end position="22"/>
    </location>
</feature>
<evidence type="ECO:0000256" key="11">
    <source>
        <dbReference type="SAM" id="SignalP"/>
    </source>
</evidence>
<evidence type="ECO:0000256" key="9">
    <source>
        <dbReference type="SAM" id="MobiDB-lite"/>
    </source>
</evidence>
<evidence type="ECO:0000256" key="8">
    <source>
        <dbReference type="ARBA" id="ARBA00023180"/>
    </source>
</evidence>
<comment type="similarity">
    <text evidence="2">Belongs to the VPS10-related sortilin family.</text>
</comment>
<dbReference type="InterPro" id="IPR006581">
    <property type="entry name" value="VPS10"/>
</dbReference>
<dbReference type="InterPro" id="IPR015943">
    <property type="entry name" value="WD40/YVTN_repeat-like_dom_sf"/>
</dbReference>
<dbReference type="Gene3D" id="2.10.70.80">
    <property type="match status" value="2"/>
</dbReference>
<dbReference type="FunFam" id="3.30.60.270:FF:000005">
    <property type="entry name" value="Sortilin"/>
    <property type="match status" value="1"/>
</dbReference>
<reference evidence="13" key="1">
    <citation type="submission" date="2020-05" db="EMBL/GenBank/DDBJ databases">
        <title>Mycena genomes resolve the evolution of fungal bioluminescence.</title>
        <authorList>
            <person name="Tsai I.J."/>
        </authorList>
    </citation>
    <scope>NUCLEOTIDE SEQUENCE</scope>
    <source>
        <strain evidence="13">160909Yilan</strain>
    </source>
</reference>
<dbReference type="SUPFAM" id="SSF110296">
    <property type="entry name" value="Oligoxyloglucan reducing end-specific cellobiohydrolase"/>
    <property type="match status" value="2"/>
</dbReference>
<dbReference type="EMBL" id="JACAZH010000013">
    <property type="protein sequence ID" value="KAF7351229.1"/>
    <property type="molecule type" value="Genomic_DNA"/>
</dbReference>
<name>A0A8H6Y3G7_9AGAR</name>
<evidence type="ECO:0000256" key="5">
    <source>
        <dbReference type="ARBA" id="ARBA00022737"/>
    </source>
</evidence>
<feature type="region of interest" description="Disordered" evidence="9">
    <location>
        <begin position="32"/>
        <end position="55"/>
    </location>
</feature>
<evidence type="ECO:0000256" key="2">
    <source>
        <dbReference type="ARBA" id="ARBA00008251"/>
    </source>
</evidence>
<keyword evidence="5" id="KW-0677">Repeat</keyword>
<feature type="domain" description="VPS10" evidence="12">
    <location>
        <begin position="738"/>
        <end position="1374"/>
    </location>
</feature>
<feature type="chain" id="PRO_5034491742" evidence="11">
    <location>
        <begin position="23"/>
        <end position="1415"/>
    </location>
</feature>
<evidence type="ECO:0000259" key="12">
    <source>
        <dbReference type="SMART" id="SM00602"/>
    </source>
</evidence>
<dbReference type="GO" id="GO:0016020">
    <property type="term" value="C:membrane"/>
    <property type="evidence" value="ECO:0007669"/>
    <property type="project" value="UniProtKB-SubCell"/>
</dbReference>
<keyword evidence="3 10" id="KW-0812">Transmembrane</keyword>
<dbReference type="OrthoDB" id="443634at2759"/>
<feature type="compositionally biased region" description="Basic and acidic residues" evidence="9">
    <location>
        <begin position="40"/>
        <end position="54"/>
    </location>
</feature>
<keyword evidence="6 10" id="KW-1133">Transmembrane helix</keyword>
<comment type="caution">
    <text evidence="13">The sequence shown here is derived from an EMBL/GenBank/DDBJ whole genome shotgun (WGS) entry which is preliminary data.</text>
</comment>
<keyword evidence="8" id="KW-0325">Glycoprotein</keyword>
<accession>A0A8H6Y3G7</accession>
<evidence type="ECO:0000313" key="14">
    <source>
        <dbReference type="Proteomes" id="UP000623467"/>
    </source>
</evidence>
<feature type="domain" description="VPS10" evidence="12">
    <location>
        <begin position="74"/>
        <end position="713"/>
    </location>
</feature>
<gene>
    <name evidence="13" type="ORF">MSAN_01554400</name>
</gene>
<evidence type="ECO:0000256" key="4">
    <source>
        <dbReference type="ARBA" id="ARBA00022729"/>
    </source>
</evidence>
<evidence type="ECO:0000313" key="13">
    <source>
        <dbReference type="EMBL" id="KAF7351229.1"/>
    </source>
</evidence>
<evidence type="ECO:0000256" key="10">
    <source>
        <dbReference type="SAM" id="Phobius"/>
    </source>
</evidence>
<dbReference type="GO" id="GO:0006896">
    <property type="term" value="P:Golgi to vacuole transport"/>
    <property type="evidence" value="ECO:0007669"/>
    <property type="project" value="TreeGrafter"/>
</dbReference>
<dbReference type="InterPro" id="IPR031778">
    <property type="entry name" value="Sortilin_N"/>
</dbReference>
<sequence length="1415" mass="159118">MHRPLYAAGFVYLLSLANLLLARDPDHPISSFTNSPARSFSHDTTTRAQKDPEHTITSFPNLPARLFFFDDTTTAIYHDSVEGNIYVSFDEGKTWSSPEDIPRGAAAMVIEHPFHNSYAFVLTRGTTHYRTADRGRTWRTFAMPIAPALVQWPLSFHSNNYGYILYQGTVCDKSGWGAICHDETYYTTDAFGSPAQLLLSETSRCQFAHSSVDFKHEAHSDLIYCVAFDTKPTTGGHALSSSRLFSSTDFFRIDKRVEELGIGKNAQGVIAFATVSKFAVVALRDLSPTGDGDMLYVTVDTKTWAKAQFPHTSSAKLRENAYTLVESTHSLAIDVAQQGQGAIGTLFVSNSNGTFFVQSLKDTNRNEIGFVDYERIYGIEDIGIANVVMNVDEVEGRGEPKQLKSLITFDDGSTWQPLRAPGNSAGQRISCDFDDTENCSLHLHSVTNPNNFGRIFSSPAPGFVMGVGSIGNSLLPYEECDTFLSTDGGVTWEMIRMGAHKYEFGDSGSIMVLVNDEEGVDEVRYSLDLGNTWKYYKLGVKMRPRALITSPDSTSQKFILLGQVARKDQTDKISRFVTVFLDFANTRRRKCEADDFEKWYARSAKTDCLMGLRQWYYRRKPEVDCYVGEIFNDPVVHEERCPCTDVDYECDYNFVRDGDTCVAVGPEPIPAGSCTSPGQSYWGSSGYRKIPGNTCTGGSKDHPVSKKCSAQPAPGDIVHQTFQFPSQIVQHAYFKDSSTILVRLEDHSIWQSSNEGYTWAQKFPEERFLAFYHHKYTATRAYLITNTEKFYITTDSGRTWIPLIAPTPPNTFRAQVLRFHPDADRLIWTGNRDCDNGPLSPNCHAEAQYSRDNGRHWTYVENYVVNCAWGQDIKLDADPTAILCESYRDKMGSQRFFQGDNLLALVEGSSYFTKKKKLFDQVVGFAKFSEFLVVAEVRTTGDLEFKRPLTVLGKMDPQRRALDLQVSLDGVKFATGMFPPNIHPETHAFTILESSTGSLFLHMTMSEMPNPYWGNILKSNSNGTYFGLSIENVNRDERGFVDFEKMIGLDGIALTNVVVNPDEAVITGRKVLQTRITHNDGGTWEPLTPPQKDSLGNRYECQSTRCALHIHGYTERTDPRATYSNPSIVGLLMAVVGMPDSLGKRSTSVRIYGGFGDSGSILVMANDEEPTDHVLYSTDEGLNWHEYQFTDEKMRVQSIVTVPSDTSRRFILIAAVPRSAVTTVVHLDFSSLTTRQCVINADDPGHDDFELWSPNDDRADGQCVFGRETLYHRRVRFINCVVGLQPKAQEHITRNCHCTKADFECEFNYFKNETDECVPFPGTTPLPNDPDNWCRRGEDYWYERTAYRKISYSSCEGGEQLDLGPRHQCRSESSGQSGFVWLTLLILMLLAVIAAWRHHNRRRVRGAIFLLEDAD</sequence>
<dbReference type="InterPro" id="IPR031777">
    <property type="entry name" value="Sortilin_C"/>
</dbReference>
<evidence type="ECO:0000256" key="7">
    <source>
        <dbReference type="ARBA" id="ARBA00023136"/>
    </source>
</evidence>
<evidence type="ECO:0000256" key="3">
    <source>
        <dbReference type="ARBA" id="ARBA00022692"/>
    </source>
</evidence>
<feature type="transmembrane region" description="Helical" evidence="10">
    <location>
        <begin position="1378"/>
        <end position="1396"/>
    </location>
</feature>
<evidence type="ECO:0000256" key="1">
    <source>
        <dbReference type="ARBA" id="ARBA00004370"/>
    </source>
</evidence>
<dbReference type="PANTHER" id="PTHR12106">
    <property type="entry name" value="SORTILIN RELATED"/>
    <property type="match status" value="1"/>
</dbReference>
<dbReference type="GO" id="GO:0006623">
    <property type="term" value="P:protein targeting to vacuole"/>
    <property type="evidence" value="ECO:0007669"/>
    <property type="project" value="TreeGrafter"/>
</dbReference>
<keyword evidence="4 11" id="KW-0732">Signal</keyword>
<dbReference type="Gene3D" id="3.30.60.270">
    <property type="match status" value="2"/>
</dbReference>
<dbReference type="InterPro" id="IPR050310">
    <property type="entry name" value="VPS10-sortilin"/>
</dbReference>
<organism evidence="13 14">
    <name type="scientific">Mycena sanguinolenta</name>
    <dbReference type="NCBI Taxonomy" id="230812"/>
    <lineage>
        <taxon>Eukaryota</taxon>
        <taxon>Fungi</taxon>
        <taxon>Dikarya</taxon>
        <taxon>Basidiomycota</taxon>
        <taxon>Agaricomycotina</taxon>
        <taxon>Agaricomycetes</taxon>
        <taxon>Agaricomycetidae</taxon>
        <taxon>Agaricales</taxon>
        <taxon>Marasmiineae</taxon>
        <taxon>Mycenaceae</taxon>
        <taxon>Mycena</taxon>
    </lineage>
</organism>
<dbReference type="SMART" id="SM00602">
    <property type="entry name" value="VPS10"/>
    <property type="match status" value="2"/>
</dbReference>
<keyword evidence="7 10" id="KW-0472">Membrane</keyword>
<proteinExistence type="inferred from homology"/>
<dbReference type="GO" id="GO:0005829">
    <property type="term" value="C:cytosol"/>
    <property type="evidence" value="ECO:0007669"/>
    <property type="project" value="GOC"/>
</dbReference>
<dbReference type="InterPro" id="IPR036278">
    <property type="entry name" value="Sialidase_sf"/>
</dbReference>
<protein>
    <submittedName>
        <fullName evidence="13">Sortilin</fullName>
    </submittedName>
</protein>
<dbReference type="SUPFAM" id="SSF50939">
    <property type="entry name" value="Sialidases"/>
    <property type="match status" value="1"/>
</dbReference>